<proteinExistence type="predicted"/>
<sequence>MKRKRAVYVHEAEQVQSGLSFLVLHVPAGWLAGCVISGYQACLSSPYWYDLRWMCVRWCRDTDGDTYSTRNYPVQCKFHTKRTPQKVCSDGSIFVEGPCASSRAGPKSPQERPCAADTPRCGVPAEAGRRQRLYALAPRHPPQGLGRGSANFKLGPHRAAREGGRA</sequence>
<gene>
    <name evidence="2" type="ORF">CALCODRAFT_180548</name>
</gene>
<dbReference type="InParanoid" id="A0A165CC21"/>
<dbReference type="PROSITE" id="PS51257">
    <property type="entry name" value="PROKAR_LIPOPROTEIN"/>
    <property type="match status" value="1"/>
</dbReference>
<feature type="region of interest" description="Disordered" evidence="1">
    <location>
        <begin position="101"/>
        <end position="166"/>
    </location>
</feature>
<name>A0A165CC21_9BASI</name>
<organism evidence="2 3">
    <name type="scientific">Calocera cornea HHB12733</name>
    <dbReference type="NCBI Taxonomy" id="1353952"/>
    <lineage>
        <taxon>Eukaryota</taxon>
        <taxon>Fungi</taxon>
        <taxon>Dikarya</taxon>
        <taxon>Basidiomycota</taxon>
        <taxon>Agaricomycotina</taxon>
        <taxon>Dacrymycetes</taxon>
        <taxon>Dacrymycetales</taxon>
        <taxon>Dacrymycetaceae</taxon>
        <taxon>Calocera</taxon>
    </lineage>
</organism>
<dbReference type="AlphaFoldDB" id="A0A165CC21"/>
<evidence type="ECO:0000256" key="1">
    <source>
        <dbReference type="SAM" id="MobiDB-lite"/>
    </source>
</evidence>
<dbReference type="Proteomes" id="UP000076842">
    <property type="component" value="Unassembled WGS sequence"/>
</dbReference>
<evidence type="ECO:0000313" key="2">
    <source>
        <dbReference type="EMBL" id="KZT50559.1"/>
    </source>
</evidence>
<accession>A0A165CC21</accession>
<protein>
    <submittedName>
        <fullName evidence="2">Uncharacterized protein</fullName>
    </submittedName>
</protein>
<keyword evidence="3" id="KW-1185">Reference proteome</keyword>
<evidence type="ECO:0000313" key="3">
    <source>
        <dbReference type="Proteomes" id="UP000076842"/>
    </source>
</evidence>
<reference evidence="2 3" key="1">
    <citation type="journal article" date="2016" name="Mol. Biol. Evol.">
        <title>Comparative Genomics of Early-Diverging Mushroom-Forming Fungi Provides Insights into the Origins of Lignocellulose Decay Capabilities.</title>
        <authorList>
            <person name="Nagy L.G."/>
            <person name="Riley R."/>
            <person name="Tritt A."/>
            <person name="Adam C."/>
            <person name="Daum C."/>
            <person name="Floudas D."/>
            <person name="Sun H."/>
            <person name="Yadav J.S."/>
            <person name="Pangilinan J."/>
            <person name="Larsson K.H."/>
            <person name="Matsuura K."/>
            <person name="Barry K."/>
            <person name="Labutti K."/>
            <person name="Kuo R."/>
            <person name="Ohm R.A."/>
            <person name="Bhattacharya S.S."/>
            <person name="Shirouzu T."/>
            <person name="Yoshinaga Y."/>
            <person name="Martin F.M."/>
            <person name="Grigoriev I.V."/>
            <person name="Hibbett D.S."/>
        </authorList>
    </citation>
    <scope>NUCLEOTIDE SEQUENCE [LARGE SCALE GENOMIC DNA]</scope>
    <source>
        <strain evidence="2 3">HHB12733</strain>
    </source>
</reference>
<dbReference type="EMBL" id="KV424161">
    <property type="protein sequence ID" value="KZT50559.1"/>
    <property type="molecule type" value="Genomic_DNA"/>
</dbReference>